<dbReference type="Proteomes" id="UP000598271">
    <property type="component" value="Unassembled WGS sequence"/>
</dbReference>
<dbReference type="CDD" id="cd17557">
    <property type="entry name" value="REC_Rcp-like"/>
    <property type="match status" value="1"/>
</dbReference>
<feature type="modified residue" description="4-aspartylphosphate" evidence="1">
    <location>
        <position position="60"/>
    </location>
</feature>
<dbReference type="EMBL" id="BMXF01000001">
    <property type="protein sequence ID" value="GHB55810.1"/>
    <property type="molecule type" value="Genomic_DNA"/>
</dbReference>
<evidence type="ECO:0000256" key="1">
    <source>
        <dbReference type="PROSITE-ProRule" id="PRU00169"/>
    </source>
</evidence>
<evidence type="ECO:0000313" key="4">
    <source>
        <dbReference type="Proteomes" id="UP000598271"/>
    </source>
</evidence>
<reference evidence="3 4" key="1">
    <citation type="journal article" date="2014" name="Int. J. Syst. Evol. Microbiol.">
        <title>Complete genome sequence of Corynebacterium casei LMG S-19264T (=DSM 44701T), isolated from a smear-ripened cheese.</title>
        <authorList>
            <consortium name="US DOE Joint Genome Institute (JGI-PGF)"/>
            <person name="Walter F."/>
            <person name="Albersmeier A."/>
            <person name="Kalinowski J."/>
            <person name="Ruckert C."/>
        </authorList>
    </citation>
    <scope>NUCLEOTIDE SEQUENCE [LARGE SCALE GENOMIC DNA]</scope>
    <source>
        <strain evidence="3 4">KCTC 12866</strain>
    </source>
</reference>
<accession>A0A8J3G8H7</accession>
<dbReference type="InterPro" id="IPR011006">
    <property type="entry name" value="CheY-like_superfamily"/>
</dbReference>
<dbReference type="SUPFAM" id="SSF52172">
    <property type="entry name" value="CheY-like"/>
    <property type="match status" value="1"/>
</dbReference>
<evidence type="ECO:0000313" key="3">
    <source>
        <dbReference type="EMBL" id="GHB55810.1"/>
    </source>
</evidence>
<sequence>MSLVKTVFLVDDDQDDRFFLRQAIEEAGASIDIVEAENGLELLSLIQQDKLTSITLILLDMNMPKMNGLETIAAIRSDPKISSVPVVMISTSSNPNLIESAYRAGVNNFITKPSSFEGFTDLSHQLINSFLS</sequence>
<dbReference type="GO" id="GO:0000160">
    <property type="term" value="P:phosphorelay signal transduction system"/>
    <property type="evidence" value="ECO:0007669"/>
    <property type="project" value="InterPro"/>
</dbReference>
<dbReference type="SMART" id="SM00448">
    <property type="entry name" value="REC"/>
    <property type="match status" value="1"/>
</dbReference>
<proteinExistence type="predicted"/>
<dbReference type="PROSITE" id="PS50110">
    <property type="entry name" value="RESPONSE_REGULATORY"/>
    <property type="match status" value="1"/>
</dbReference>
<feature type="domain" description="Response regulatory" evidence="2">
    <location>
        <begin position="6"/>
        <end position="127"/>
    </location>
</feature>
<dbReference type="PANTHER" id="PTHR44520">
    <property type="entry name" value="RESPONSE REGULATOR RCP1-RELATED"/>
    <property type="match status" value="1"/>
</dbReference>
<dbReference type="RefSeq" id="WP_189562891.1">
    <property type="nucleotide sequence ID" value="NZ_BMXF01000001.1"/>
</dbReference>
<protein>
    <submittedName>
        <fullName evidence="3">Response regulator</fullName>
    </submittedName>
</protein>
<dbReference type="AlphaFoldDB" id="A0A8J3G8H7"/>
<organism evidence="3 4">
    <name type="scientific">Persicitalea jodogahamensis</name>
    <dbReference type="NCBI Taxonomy" id="402147"/>
    <lineage>
        <taxon>Bacteria</taxon>
        <taxon>Pseudomonadati</taxon>
        <taxon>Bacteroidota</taxon>
        <taxon>Cytophagia</taxon>
        <taxon>Cytophagales</taxon>
        <taxon>Spirosomataceae</taxon>
        <taxon>Persicitalea</taxon>
    </lineage>
</organism>
<dbReference type="PANTHER" id="PTHR44520:SF2">
    <property type="entry name" value="RESPONSE REGULATOR RCP1"/>
    <property type="match status" value="1"/>
</dbReference>
<comment type="caution">
    <text evidence="3">The sequence shown here is derived from an EMBL/GenBank/DDBJ whole genome shotgun (WGS) entry which is preliminary data.</text>
</comment>
<dbReference type="Pfam" id="PF00072">
    <property type="entry name" value="Response_reg"/>
    <property type="match status" value="1"/>
</dbReference>
<keyword evidence="4" id="KW-1185">Reference proteome</keyword>
<name>A0A8J3G8H7_9BACT</name>
<keyword evidence="1" id="KW-0597">Phosphoprotein</keyword>
<evidence type="ECO:0000259" key="2">
    <source>
        <dbReference type="PROSITE" id="PS50110"/>
    </source>
</evidence>
<dbReference type="Gene3D" id="3.40.50.2300">
    <property type="match status" value="1"/>
</dbReference>
<dbReference type="InterPro" id="IPR001789">
    <property type="entry name" value="Sig_transdc_resp-reg_receiver"/>
</dbReference>
<gene>
    <name evidence="3" type="ORF">GCM10007390_06310</name>
</gene>
<dbReference type="InterPro" id="IPR052893">
    <property type="entry name" value="TCS_response_regulator"/>
</dbReference>